<evidence type="ECO:0000256" key="3">
    <source>
        <dbReference type="ARBA" id="ARBA00022679"/>
    </source>
</evidence>
<evidence type="ECO:0000256" key="1">
    <source>
        <dbReference type="ARBA" id="ARBA00004141"/>
    </source>
</evidence>
<feature type="domain" description="Bacterial sugar transferase" evidence="8">
    <location>
        <begin position="281"/>
        <end position="465"/>
    </location>
</feature>
<dbReference type="Proteomes" id="UP000226437">
    <property type="component" value="Unassembled WGS sequence"/>
</dbReference>
<feature type="transmembrane region" description="Helical" evidence="7">
    <location>
        <begin position="94"/>
        <end position="112"/>
    </location>
</feature>
<feature type="transmembrane region" description="Helical" evidence="7">
    <location>
        <begin position="59"/>
        <end position="82"/>
    </location>
</feature>
<dbReference type="InterPro" id="IPR003362">
    <property type="entry name" value="Bact_transf"/>
</dbReference>
<keyword evidence="3 9" id="KW-0808">Transferase</keyword>
<evidence type="ECO:0000256" key="4">
    <source>
        <dbReference type="ARBA" id="ARBA00022692"/>
    </source>
</evidence>
<proteinExistence type="inferred from homology"/>
<protein>
    <submittedName>
        <fullName evidence="9">Undecaprenyl-phosphate glucose phosphotransferase</fullName>
    </submittedName>
</protein>
<dbReference type="EMBL" id="PDLO01000004">
    <property type="protein sequence ID" value="PHK98264.1"/>
    <property type="molecule type" value="Genomic_DNA"/>
</dbReference>
<keyword evidence="5 7" id="KW-1133">Transmembrane helix</keyword>
<evidence type="ECO:0000256" key="5">
    <source>
        <dbReference type="ARBA" id="ARBA00022989"/>
    </source>
</evidence>
<sequence>MEFTSQLTAASRSRELRSTPHRYDLIATDFFLINLSFLLASLITYGMLDYSSAMTGRNLALIVFVNIAWGWLCVYFNAYRWYERVRMEQQLSKVFKILIFLLAFTSLFYYNVLGEAPHTPFILLAHGLALILISTGRVFHRVREESPFEKFRYVVVGGKAENLQQLFKAFDYCFPGSAELVGRFGNTPHANVTNIGNYADLKDYLSSQPNIDKLIFFYSDLTLDEEREIMRICETQFIDVEVAPRETTLFPRTYKSQQLGDLSMLTLKEEPLTALRNKVLKRTFDLVVSTFVILFIFPILMPIVAIAIYREDPGPIFFRQERTGYLNKVFKMWKFRSMRLNDRADDKQATRGDDRITKVGAFLRKTSLDEFPQFINVFLGDMSVVGPRPHMIKHTEEYSRLIDKFMIRHKVKPGVTGLAQINGYRGPTDEVWKMEKRVEYDVWYLENWSILMDIRCVVMTVYNAIKGEENAL</sequence>
<comment type="caution">
    <text evidence="9">The sequence shown here is derived from an EMBL/GenBank/DDBJ whole genome shotgun (WGS) entry which is preliminary data.</text>
</comment>
<feature type="transmembrane region" description="Helical" evidence="7">
    <location>
        <begin position="23"/>
        <end position="47"/>
    </location>
</feature>
<dbReference type="Pfam" id="PF02397">
    <property type="entry name" value="Bac_transf"/>
    <property type="match status" value="1"/>
</dbReference>
<dbReference type="InterPro" id="IPR017475">
    <property type="entry name" value="EPS_sugar_tfrase"/>
</dbReference>
<comment type="similarity">
    <text evidence="2">Belongs to the bacterial sugar transferase family.</text>
</comment>
<accession>A0A2G0CE57</accession>
<gene>
    <name evidence="9" type="ORF">CGL56_11205</name>
</gene>
<evidence type="ECO:0000313" key="9">
    <source>
        <dbReference type="EMBL" id="PHK98264.1"/>
    </source>
</evidence>
<dbReference type="PANTHER" id="PTHR30576">
    <property type="entry name" value="COLANIC BIOSYNTHESIS UDP-GLUCOSE LIPID CARRIER TRANSFERASE"/>
    <property type="match status" value="1"/>
</dbReference>
<keyword evidence="6 7" id="KW-0472">Membrane</keyword>
<dbReference type="PANTHER" id="PTHR30576:SF0">
    <property type="entry name" value="UNDECAPRENYL-PHOSPHATE N-ACETYLGALACTOSAMINYL 1-PHOSPHATE TRANSFERASE-RELATED"/>
    <property type="match status" value="1"/>
</dbReference>
<dbReference type="OrthoDB" id="9808602at2"/>
<feature type="transmembrane region" description="Helical" evidence="7">
    <location>
        <begin position="118"/>
        <end position="139"/>
    </location>
</feature>
<reference evidence="9 10" key="1">
    <citation type="submission" date="2017-10" db="EMBL/GenBank/DDBJ databases">
        <title>The draft genome sequence of Lewinella marina KCTC 32374.</title>
        <authorList>
            <person name="Wang K."/>
        </authorList>
    </citation>
    <scope>NUCLEOTIDE SEQUENCE [LARGE SCALE GENOMIC DNA]</scope>
    <source>
        <strain evidence="9 10">MKG-38</strain>
    </source>
</reference>
<name>A0A2G0CE57_9BACT</name>
<dbReference type="GO" id="GO:0016780">
    <property type="term" value="F:phosphotransferase activity, for other substituted phosphate groups"/>
    <property type="evidence" value="ECO:0007669"/>
    <property type="project" value="TreeGrafter"/>
</dbReference>
<evidence type="ECO:0000313" key="10">
    <source>
        <dbReference type="Proteomes" id="UP000226437"/>
    </source>
</evidence>
<feature type="transmembrane region" description="Helical" evidence="7">
    <location>
        <begin position="286"/>
        <end position="309"/>
    </location>
</feature>
<dbReference type="RefSeq" id="WP_099106650.1">
    <property type="nucleotide sequence ID" value="NZ_JAATJF010000004.1"/>
</dbReference>
<evidence type="ECO:0000259" key="8">
    <source>
        <dbReference type="Pfam" id="PF02397"/>
    </source>
</evidence>
<comment type="subcellular location">
    <subcellularLocation>
        <location evidence="1">Membrane</location>
        <topology evidence="1">Multi-pass membrane protein</topology>
    </subcellularLocation>
</comment>
<evidence type="ECO:0000256" key="2">
    <source>
        <dbReference type="ARBA" id="ARBA00006464"/>
    </source>
</evidence>
<keyword evidence="10" id="KW-1185">Reference proteome</keyword>
<dbReference type="AlphaFoldDB" id="A0A2G0CE57"/>
<keyword evidence="4 7" id="KW-0812">Transmembrane</keyword>
<dbReference type="GO" id="GO:0016020">
    <property type="term" value="C:membrane"/>
    <property type="evidence" value="ECO:0007669"/>
    <property type="project" value="UniProtKB-SubCell"/>
</dbReference>
<evidence type="ECO:0000256" key="7">
    <source>
        <dbReference type="SAM" id="Phobius"/>
    </source>
</evidence>
<evidence type="ECO:0000256" key="6">
    <source>
        <dbReference type="ARBA" id="ARBA00023136"/>
    </source>
</evidence>
<dbReference type="NCBIfam" id="TIGR03025">
    <property type="entry name" value="EPS_sugtrans"/>
    <property type="match status" value="1"/>
</dbReference>
<organism evidence="9 10">
    <name type="scientific">Neolewinella marina</name>
    <dbReference type="NCBI Taxonomy" id="438751"/>
    <lineage>
        <taxon>Bacteria</taxon>
        <taxon>Pseudomonadati</taxon>
        <taxon>Bacteroidota</taxon>
        <taxon>Saprospiria</taxon>
        <taxon>Saprospirales</taxon>
        <taxon>Lewinellaceae</taxon>
        <taxon>Neolewinella</taxon>
    </lineage>
</organism>